<accession>A0A5B0Q7Z7</accession>
<dbReference type="Proteomes" id="UP000325313">
    <property type="component" value="Unassembled WGS sequence"/>
</dbReference>
<comment type="caution">
    <text evidence="1">The sequence shown here is derived from an EMBL/GenBank/DDBJ whole genome shotgun (WGS) entry which is preliminary data.</text>
</comment>
<reference evidence="1 2" key="1">
    <citation type="submission" date="2019-05" db="EMBL/GenBank/DDBJ databases">
        <title>Emergence of the Ug99 lineage of the wheat stem rust pathogen through somatic hybridization.</title>
        <authorList>
            <person name="Li F."/>
            <person name="Upadhyaya N.M."/>
            <person name="Sperschneider J."/>
            <person name="Matny O."/>
            <person name="Nguyen-Phuc H."/>
            <person name="Mago R."/>
            <person name="Raley C."/>
            <person name="Miller M.E."/>
            <person name="Silverstein K.A.T."/>
            <person name="Henningsen E."/>
            <person name="Hirsch C.D."/>
            <person name="Visser B."/>
            <person name="Pretorius Z.A."/>
            <person name="Steffenson B.J."/>
            <person name="Schwessinger B."/>
            <person name="Dodds P.N."/>
            <person name="Figueroa M."/>
        </authorList>
    </citation>
    <scope>NUCLEOTIDE SEQUENCE [LARGE SCALE GENOMIC DNA]</scope>
    <source>
        <strain evidence="1 2">Ug99</strain>
    </source>
</reference>
<dbReference type="AlphaFoldDB" id="A0A5B0Q7Z7"/>
<organism evidence="1 2">
    <name type="scientific">Puccinia graminis f. sp. tritici</name>
    <dbReference type="NCBI Taxonomy" id="56615"/>
    <lineage>
        <taxon>Eukaryota</taxon>
        <taxon>Fungi</taxon>
        <taxon>Dikarya</taxon>
        <taxon>Basidiomycota</taxon>
        <taxon>Pucciniomycotina</taxon>
        <taxon>Pucciniomycetes</taxon>
        <taxon>Pucciniales</taxon>
        <taxon>Pucciniaceae</taxon>
        <taxon>Puccinia</taxon>
    </lineage>
</organism>
<evidence type="ECO:0000313" key="1">
    <source>
        <dbReference type="EMBL" id="KAA1109348.1"/>
    </source>
</evidence>
<protein>
    <submittedName>
        <fullName evidence="1">Uncharacterized protein</fullName>
    </submittedName>
</protein>
<gene>
    <name evidence="1" type="ORF">PGTUg99_029928</name>
</gene>
<name>A0A5B0Q7Z7_PUCGR</name>
<dbReference type="EMBL" id="VDEP01000305">
    <property type="protein sequence ID" value="KAA1109348.1"/>
    <property type="molecule type" value="Genomic_DNA"/>
</dbReference>
<proteinExistence type="predicted"/>
<evidence type="ECO:0000313" key="2">
    <source>
        <dbReference type="Proteomes" id="UP000325313"/>
    </source>
</evidence>
<sequence length="401" mass="44430">MILSRQSSWAVHGDGPLFISTIDTRKRVLRFLPLDHPPSPIAVSFPSIKTAVFRLAKYSRSIARPDQSSEAQPSVSPVARPTAPLEWSHFTQTGLSLIVETVHVDSKQNNRIGTRHQQIILKIIWDNNPSSQNGNLDATGSTDRAGVFLLDKVNLTEVQRTFGHSKQIDESPLKANCKDCVVGLRYATGYSDSSFTFNRIQFKLQTPADSIRFIGIIETICPCKISSGMQNSQSSRSNAYQLPVHLNPPGLGHSFSQPPIEISTSIMESQDFCNQTQLSESSPPSRKIICQPPTNTSSTRVGHSIPPLIAIDTNTIDSQGLGKEVEHLEPVTSAQSDLVTLQSLHPDSQTRTFPALASFESRHTLPEDLNSLSDENLMEYMREIVMEPGFDSFVHRVKRLM</sequence>